<feature type="non-terminal residue" evidence="2">
    <location>
        <position position="59"/>
    </location>
</feature>
<dbReference type="EMBL" id="JANIIK010000037">
    <property type="protein sequence ID" value="KAJ3611294.1"/>
    <property type="molecule type" value="Genomic_DNA"/>
</dbReference>
<dbReference type="Proteomes" id="UP001148018">
    <property type="component" value="Unassembled WGS sequence"/>
</dbReference>
<dbReference type="AlphaFoldDB" id="A0A9Q0EQ05"/>
<feature type="region of interest" description="Disordered" evidence="1">
    <location>
        <begin position="1"/>
        <end position="20"/>
    </location>
</feature>
<keyword evidence="3" id="KW-1185">Reference proteome</keyword>
<name>A0A9Q0EQ05_9TELE</name>
<proteinExistence type="predicted"/>
<reference evidence="2" key="1">
    <citation type="submission" date="2022-07" db="EMBL/GenBank/DDBJ databases">
        <title>Chromosome-level genome of Muraenolepis orangiensis.</title>
        <authorList>
            <person name="Kim J."/>
        </authorList>
    </citation>
    <scope>NUCLEOTIDE SEQUENCE</scope>
    <source>
        <strain evidence="2">KU_S4_2022</strain>
        <tissue evidence="2">Muscle</tissue>
    </source>
</reference>
<feature type="compositionally biased region" description="Gly residues" evidence="1">
    <location>
        <begin position="1"/>
        <end position="11"/>
    </location>
</feature>
<evidence type="ECO:0000313" key="3">
    <source>
        <dbReference type="Proteomes" id="UP001148018"/>
    </source>
</evidence>
<protein>
    <submittedName>
        <fullName evidence="2">Uncharacterized protein</fullName>
    </submittedName>
</protein>
<evidence type="ECO:0000256" key="1">
    <source>
        <dbReference type="SAM" id="MobiDB-lite"/>
    </source>
</evidence>
<accession>A0A9Q0EQ05</accession>
<sequence length="59" mass="5919">MERGGGGGGGRHTSSGGVPFVLYRTPTAASAGPSATGHTDLRREAVLIQLRPGSGPTEE</sequence>
<gene>
    <name evidence="2" type="ORF">NHX12_021310</name>
</gene>
<evidence type="ECO:0000313" key="2">
    <source>
        <dbReference type="EMBL" id="KAJ3611294.1"/>
    </source>
</evidence>
<comment type="caution">
    <text evidence="2">The sequence shown here is derived from an EMBL/GenBank/DDBJ whole genome shotgun (WGS) entry which is preliminary data.</text>
</comment>
<organism evidence="2 3">
    <name type="scientific">Muraenolepis orangiensis</name>
    <name type="common">Patagonian moray cod</name>
    <dbReference type="NCBI Taxonomy" id="630683"/>
    <lineage>
        <taxon>Eukaryota</taxon>
        <taxon>Metazoa</taxon>
        <taxon>Chordata</taxon>
        <taxon>Craniata</taxon>
        <taxon>Vertebrata</taxon>
        <taxon>Euteleostomi</taxon>
        <taxon>Actinopterygii</taxon>
        <taxon>Neopterygii</taxon>
        <taxon>Teleostei</taxon>
        <taxon>Neoteleostei</taxon>
        <taxon>Acanthomorphata</taxon>
        <taxon>Zeiogadaria</taxon>
        <taxon>Gadariae</taxon>
        <taxon>Gadiformes</taxon>
        <taxon>Muraenolepidoidei</taxon>
        <taxon>Muraenolepididae</taxon>
        <taxon>Muraenolepis</taxon>
    </lineage>
</organism>